<evidence type="ECO:0000256" key="5">
    <source>
        <dbReference type="ARBA" id="ARBA00023136"/>
    </source>
</evidence>
<organism evidence="9 10">
    <name type="scientific">Popillia japonica</name>
    <name type="common">Japanese beetle</name>
    <dbReference type="NCBI Taxonomy" id="7064"/>
    <lineage>
        <taxon>Eukaryota</taxon>
        <taxon>Metazoa</taxon>
        <taxon>Ecdysozoa</taxon>
        <taxon>Arthropoda</taxon>
        <taxon>Hexapoda</taxon>
        <taxon>Insecta</taxon>
        <taxon>Pterygota</taxon>
        <taxon>Neoptera</taxon>
        <taxon>Endopterygota</taxon>
        <taxon>Coleoptera</taxon>
        <taxon>Polyphaga</taxon>
        <taxon>Scarabaeiformia</taxon>
        <taxon>Scarabaeidae</taxon>
        <taxon>Rutelinae</taxon>
        <taxon>Popillia</taxon>
    </lineage>
</organism>
<evidence type="ECO:0000259" key="8">
    <source>
        <dbReference type="PROSITE" id="PS50192"/>
    </source>
</evidence>
<dbReference type="InterPro" id="IPR000727">
    <property type="entry name" value="T_SNARE_dom"/>
</dbReference>
<dbReference type="InterPro" id="IPR045242">
    <property type="entry name" value="Syntaxin"/>
</dbReference>
<gene>
    <name evidence="9" type="ORF">QE152_g33204</name>
</gene>
<reference evidence="9" key="1">
    <citation type="submission" date="2023-05" db="EMBL/GenBank/DDBJ databases">
        <authorList>
            <person name="Nardi F."/>
            <person name="Carapelli A."/>
            <person name="Cucini C."/>
        </authorList>
    </citation>
    <scope>NUCLEOTIDE SEQUENCE</scope>
    <source>
        <strain evidence="9">DMR45628</strain>
        <tissue evidence="9">Testes</tissue>
    </source>
</reference>
<dbReference type="AlphaFoldDB" id="A0AAW1IXF0"/>
<dbReference type="GO" id="GO:0005484">
    <property type="term" value="F:SNAP receptor activity"/>
    <property type="evidence" value="ECO:0007669"/>
    <property type="project" value="TreeGrafter"/>
</dbReference>
<dbReference type="Proteomes" id="UP001458880">
    <property type="component" value="Unassembled WGS sequence"/>
</dbReference>
<dbReference type="GO" id="GO:0006886">
    <property type="term" value="P:intracellular protein transport"/>
    <property type="evidence" value="ECO:0007669"/>
    <property type="project" value="TreeGrafter"/>
</dbReference>
<dbReference type="InterPro" id="IPR041875">
    <property type="entry name" value="Syntaxin-8_SNARE"/>
</dbReference>
<feature type="domain" description="T-SNARE coiled-coil homology" evidence="8">
    <location>
        <begin position="146"/>
        <end position="208"/>
    </location>
</feature>
<keyword evidence="3" id="KW-0813">Transport</keyword>
<evidence type="ECO:0000256" key="7">
    <source>
        <dbReference type="SAM" id="Phobius"/>
    </source>
</evidence>
<keyword evidence="5 7" id="KW-0472">Membrane</keyword>
<dbReference type="SUPFAM" id="SSF58038">
    <property type="entry name" value="SNARE fusion complex"/>
    <property type="match status" value="1"/>
</dbReference>
<dbReference type="CDD" id="cd15852">
    <property type="entry name" value="SNARE_Syntaxin8"/>
    <property type="match status" value="1"/>
</dbReference>
<dbReference type="PANTHER" id="PTHR19957">
    <property type="entry name" value="SYNTAXIN"/>
    <property type="match status" value="1"/>
</dbReference>
<accession>A0AAW1IXF0</accession>
<name>A0AAW1IXF0_POPJA</name>
<dbReference type="EMBL" id="JASPKY010000498">
    <property type="protein sequence ID" value="KAK9694920.1"/>
    <property type="molecule type" value="Genomic_DNA"/>
</dbReference>
<comment type="subcellular location">
    <subcellularLocation>
        <location evidence="1">Membrane</location>
    </subcellularLocation>
</comment>
<dbReference type="PANTHER" id="PTHR19957:SF124">
    <property type="entry name" value="SYNTAXIN-8"/>
    <property type="match status" value="1"/>
</dbReference>
<dbReference type="SUPFAM" id="SSF47661">
    <property type="entry name" value="t-snare proteins"/>
    <property type="match status" value="1"/>
</dbReference>
<feature type="coiled-coil region" evidence="6">
    <location>
        <begin position="142"/>
        <end position="169"/>
    </location>
</feature>
<sequence>MALLNLGDDPWLLEHESCEKLQRDIMEQLSQRQSTKLSDKFASLSANIRVRLKQFYNEVTELKRKLNEADNSRSITFDEKERRTRQVELLMSKYIQMQKSFEENSRSYNRDRTQLMGTSVWGSQDDELIDSGPSQEPVSDIRKDQQRMLENQERGLENLSNIIARQKNIAQAIHSEVDLHHDIIDDLGDHIDRTDVRIANETRNVTVIDRKDKTCVYWVVIVLLLISIIIVAAI</sequence>
<dbReference type="GO" id="GO:0048278">
    <property type="term" value="P:vesicle docking"/>
    <property type="evidence" value="ECO:0007669"/>
    <property type="project" value="TreeGrafter"/>
</dbReference>
<evidence type="ECO:0000256" key="4">
    <source>
        <dbReference type="ARBA" id="ARBA00023054"/>
    </source>
</evidence>
<dbReference type="GO" id="GO:0006906">
    <property type="term" value="P:vesicle fusion"/>
    <property type="evidence" value="ECO:0007669"/>
    <property type="project" value="TreeGrafter"/>
</dbReference>
<keyword evidence="4 6" id="KW-0175">Coiled coil</keyword>
<evidence type="ECO:0000256" key="1">
    <source>
        <dbReference type="ARBA" id="ARBA00004370"/>
    </source>
</evidence>
<comment type="caution">
    <text evidence="9">The sequence shown here is derived from an EMBL/GenBank/DDBJ whole genome shotgun (WGS) entry which is preliminary data.</text>
</comment>
<reference evidence="9 10" key="2">
    <citation type="journal article" date="2024" name="BMC Genomics">
        <title>De novo assembly and annotation of Popillia japonica's genome with initial clues to its potential as an invasive pest.</title>
        <authorList>
            <person name="Cucini C."/>
            <person name="Boschi S."/>
            <person name="Funari R."/>
            <person name="Cardaioli E."/>
            <person name="Iannotti N."/>
            <person name="Marturano G."/>
            <person name="Paoli F."/>
            <person name="Bruttini M."/>
            <person name="Carapelli A."/>
            <person name="Frati F."/>
            <person name="Nardi F."/>
        </authorList>
    </citation>
    <scope>NUCLEOTIDE SEQUENCE [LARGE SCALE GENOMIC DNA]</scope>
    <source>
        <strain evidence="9">DMR45628</strain>
    </source>
</reference>
<keyword evidence="7" id="KW-0812">Transmembrane</keyword>
<evidence type="ECO:0000313" key="10">
    <source>
        <dbReference type="Proteomes" id="UP001458880"/>
    </source>
</evidence>
<dbReference type="Gene3D" id="1.20.5.110">
    <property type="match status" value="1"/>
</dbReference>
<evidence type="ECO:0000256" key="6">
    <source>
        <dbReference type="SAM" id="Coils"/>
    </source>
</evidence>
<comment type="similarity">
    <text evidence="2">Belongs to the syntaxin family.</text>
</comment>
<evidence type="ECO:0000256" key="3">
    <source>
        <dbReference type="ARBA" id="ARBA00022448"/>
    </source>
</evidence>
<dbReference type="GO" id="GO:0031201">
    <property type="term" value="C:SNARE complex"/>
    <property type="evidence" value="ECO:0007669"/>
    <property type="project" value="TreeGrafter"/>
</dbReference>
<feature type="transmembrane region" description="Helical" evidence="7">
    <location>
        <begin position="216"/>
        <end position="233"/>
    </location>
</feature>
<evidence type="ECO:0000256" key="2">
    <source>
        <dbReference type="ARBA" id="ARBA00009063"/>
    </source>
</evidence>
<dbReference type="PROSITE" id="PS50192">
    <property type="entry name" value="T_SNARE"/>
    <property type="match status" value="1"/>
</dbReference>
<dbReference type="GO" id="GO:0012505">
    <property type="term" value="C:endomembrane system"/>
    <property type="evidence" value="ECO:0007669"/>
    <property type="project" value="TreeGrafter"/>
</dbReference>
<dbReference type="InterPro" id="IPR010989">
    <property type="entry name" value="SNARE"/>
</dbReference>
<dbReference type="SMART" id="SM00397">
    <property type="entry name" value="t_SNARE"/>
    <property type="match status" value="1"/>
</dbReference>
<proteinExistence type="inferred from homology"/>
<dbReference type="GO" id="GO:0000149">
    <property type="term" value="F:SNARE binding"/>
    <property type="evidence" value="ECO:0007669"/>
    <property type="project" value="TreeGrafter"/>
</dbReference>
<evidence type="ECO:0000313" key="9">
    <source>
        <dbReference type="EMBL" id="KAK9694920.1"/>
    </source>
</evidence>
<keyword evidence="10" id="KW-1185">Reference proteome</keyword>
<keyword evidence="7" id="KW-1133">Transmembrane helix</keyword>
<dbReference type="EMBL" id="JASPKY010000498">
    <property type="protein sequence ID" value="KAK9694921.1"/>
    <property type="molecule type" value="Genomic_DNA"/>
</dbReference>
<protein>
    <recommendedName>
        <fullName evidence="8">t-SNARE coiled-coil homology domain-containing protein</fullName>
    </recommendedName>
</protein>